<sequence length="106" mass="11457">MTGRVRFPPPVDVQPLLGLSLRDTQKGREGRIVGVDQAQASPVLWVCWAPGQGSERVELTHEQFEALLAACRPRAAAPSRPAPSQVAAEPSDASEPTPPRRQAARR</sequence>
<evidence type="ECO:0000313" key="3">
    <source>
        <dbReference type="Proteomes" id="UP001596411"/>
    </source>
</evidence>
<dbReference type="Proteomes" id="UP001596411">
    <property type="component" value="Unassembled WGS sequence"/>
</dbReference>
<reference evidence="3" key="1">
    <citation type="journal article" date="2019" name="Int. J. Syst. Evol. Microbiol.">
        <title>The Global Catalogue of Microorganisms (GCM) 10K type strain sequencing project: providing services to taxonomists for standard genome sequencing and annotation.</title>
        <authorList>
            <consortium name="The Broad Institute Genomics Platform"/>
            <consortium name="The Broad Institute Genome Sequencing Center for Infectious Disease"/>
            <person name="Wu L."/>
            <person name="Ma J."/>
        </authorList>
    </citation>
    <scope>NUCLEOTIDE SEQUENCE [LARGE SCALE GENOMIC DNA]</scope>
    <source>
        <strain evidence="3">CGMCC 1.13666</strain>
    </source>
</reference>
<feature type="compositionally biased region" description="Low complexity" evidence="1">
    <location>
        <begin position="73"/>
        <end position="88"/>
    </location>
</feature>
<evidence type="ECO:0000313" key="2">
    <source>
        <dbReference type="EMBL" id="MFC7091281.1"/>
    </source>
</evidence>
<organism evidence="2 3">
    <name type="scientific">Halomonas salifodinae</name>
    <dbReference type="NCBI Taxonomy" id="438745"/>
    <lineage>
        <taxon>Bacteria</taxon>
        <taxon>Pseudomonadati</taxon>
        <taxon>Pseudomonadota</taxon>
        <taxon>Gammaproteobacteria</taxon>
        <taxon>Oceanospirillales</taxon>
        <taxon>Halomonadaceae</taxon>
        <taxon>Halomonas</taxon>
    </lineage>
</organism>
<comment type="caution">
    <text evidence="2">The sequence shown here is derived from an EMBL/GenBank/DDBJ whole genome shotgun (WGS) entry which is preliminary data.</text>
</comment>
<feature type="region of interest" description="Disordered" evidence="1">
    <location>
        <begin position="73"/>
        <end position="106"/>
    </location>
</feature>
<protein>
    <submittedName>
        <fullName evidence="2">Uncharacterized protein</fullName>
    </submittedName>
</protein>
<name>A0ABW2EZA4_9GAMM</name>
<evidence type="ECO:0000256" key="1">
    <source>
        <dbReference type="SAM" id="MobiDB-lite"/>
    </source>
</evidence>
<proteinExistence type="predicted"/>
<keyword evidence="3" id="KW-1185">Reference proteome</keyword>
<gene>
    <name evidence="2" type="ORF">ACFQH5_17190</name>
</gene>
<accession>A0ABW2EZA4</accession>
<dbReference type="EMBL" id="JBHSZP010000036">
    <property type="protein sequence ID" value="MFC7091281.1"/>
    <property type="molecule type" value="Genomic_DNA"/>
</dbReference>